<reference evidence="4 5" key="1">
    <citation type="submission" date="2018-05" db="EMBL/GenBank/DDBJ databases">
        <title>Leucothrix arctica sp. nov., isolated from Arctic seawater.</title>
        <authorList>
            <person name="Choi A."/>
            <person name="Baek K."/>
        </authorList>
    </citation>
    <scope>NUCLEOTIDE SEQUENCE [LARGE SCALE GENOMIC DNA]</scope>
    <source>
        <strain evidence="4 5">IMCC9719</strain>
    </source>
</reference>
<accession>A0A317CF33</accession>
<keyword evidence="5" id="KW-1185">Reference proteome</keyword>
<dbReference type="GO" id="GO:0003677">
    <property type="term" value="F:DNA binding"/>
    <property type="evidence" value="ECO:0007669"/>
    <property type="project" value="UniProtKB-UniRule"/>
</dbReference>
<dbReference type="OrthoDB" id="6860332at2"/>
<dbReference type="PANTHER" id="PTHR30328">
    <property type="entry name" value="TRANSCRIPTIONAL REPRESSOR"/>
    <property type="match status" value="1"/>
</dbReference>
<feature type="DNA-binding region" description="H-T-H motif" evidence="2">
    <location>
        <begin position="11"/>
        <end position="30"/>
    </location>
</feature>
<evidence type="ECO:0000313" key="4">
    <source>
        <dbReference type="EMBL" id="PWQ97007.1"/>
    </source>
</evidence>
<dbReference type="InterPro" id="IPR009057">
    <property type="entry name" value="Homeodomain-like_sf"/>
</dbReference>
<evidence type="ECO:0000313" key="5">
    <source>
        <dbReference type="Proteomes" id="UP000245506"/>
    </source>
</evidence>
<sequence length="187" mass="21312">MFSEYGYGGASMQLIADIAELPKSNIMYYFKSKKNLYQLILENMLNAWLKAADEFESSDDPKQAISAYVRAKMQFARDRPYGSTVWAKEIMSGAPLLEPSLSESFNQWTFERVAVLEKWKRDGKITISDPNAFLYLIWASTQHYADFKSQLMILNNNKEFTDAEFEAKTQALNQMILSSAGLTSTPP</sequence>
<feature type="domain" description="HTH tetR-type" evidence="3">
    <location>
        <begin position="1"/>
        <end position="48"/>
    </location>
</feature>
<organism evidence="4 5">
    <name type="scientific">Leucothrix arctica</name>
    <dbReference type="NCBI Taxonomy" id="1481894"/>
    <lineage>
        <taxon>Bacteria</taxon>
        <taxon>Pseudomonadati</taxon>
        <taxon>Pseudomonadota</taxon>
        <taxon>Gammaproteobacteria</taxon>
        <taxon>Thiotrichales</taxon>
        <taxon>Thiotrichaceae</taxon>
        <taxon>Leucothrix</taxon>
    </lineage>
</organism>
<dbReference type="InterPro" id="IPR050109">
    <property type="entry name" value="HTH-type_TetR-like_transc_reg"/>
</dbReference>
<dbReference type="Proteomes" id="UP000245506">
    <property type="component" value="Unassembled WGS sequence"/>
</dbReference>
<keyword evidence="1 2" id="KW-0238">DNA-binding</keyword>
<name>A0A317CF33_9GAMM</name>
<dbReference type="Pfam" id="PF00440">
    <property type="entry name" value="TetR_N"/>
    <property type="match status" value="1"/>
</dbReference>
<dbReference type="GO" id="GO:0045892">
    <property type="term" value="P:negative regulation of DNA-templated transcription"/>
    <property type="evidence" value="ECO:0007669"/>
    <property type="project" value="InterPro"/>
</dbReference>
<proteinExistence type="predicted"/>
<dbReference type="InterPro" id="IPR036271">
    <property type="entry name" value="Tet_transcr_reg_TetR-rel_C_sf"/>
</dbReference>
<dbReference type="SUPFAM" id="SSF48498">
    <property type="entry name" value="Tetracyclin repressor-like, C-terminal domain"/>
    <property type="match status" value="1"/>
</dbReference>
<dbReference type="InterPro" id="IPR001647">
    <property type="entry name" value="HTH_TetR"/>
</dbReference>
<dbReference type="InterPro" id="IPR013573">
    <property type="entry name" value="Tscrpt_reg_YcdC_C"/>
</dbReference>
<dbReference type="PANTHER" id="PTHR30328:SF54">
    <property type="entry name" value="HTH-TYPE TRANSCRIPTIONAL REPRESSOR SCO4008"/>
    <property type="match status" value="1"/>
</dbReference>
<evidence type="ECO:0000259" key="3">
    <source>
        <dbReference type="PROSITE" id="PS50977"/>
    </source>
</evidence>
<dbReference type="EMBL" id="QGKL01000024">
    <property type="protein sequence ID" value="PWQ97007.1"/>
    <property type="molecule type" value="Genomic_DNA"/>
</dbReference>
<dbReference type="SUPFAM" id="SSF46689">
    <property type="entry name" value="Homeodomain-like"/>
    <property type="match status" value="1"/>
</dbReference>
<gene>
    <name evidence="4" type="ORF">DKT75_08015</name>
</gene>
<dbReference type="PROSITE" id="PS50977">
    <property type="entry name" value="HTH_TETR_2"/>
    <property type="match status" value="1"/>
</dbReference>
<dbReference type="AlphaFoldDB" id="A0A317CF33"/>
<protein>
    <submittedName>
        <fullName evidence="4">TetR family transcriptional regulator</fullName>
    </submittedName>
</protein>
<dbReference type="Gene3D" id="1.10.357.10">
    <property type="entry name" value="Tetracycline Repressor, domain 2"/>
    <property type="match status" value="1"/>
</dbReference>
<evidence type="ECO:0000256" key="2">
    <source>
        <dbReference type="PROSITE-ProRule" id="PRU00335"/>
    </source>
</evidence>
<dbReference type="Pfam" id="PF08362">
    <property type="entry name" value="TetR_C_3"/>
    <property type="match status" value="1"/>
</dbReference>
<evidence type="ECO:0000256" key="1">
    <source>
        <dbReference type="ARBA" id="ARBA00023125"/>
    </source>
</evidence>
<dbReference type="Gene3D" id="1.10.10.60">
    <property type="entry name" value="Homeodomain-like"/>
    <property type="match status" value="1"/>
</dbReference>
<comment type="caution">
    <text evidence="4">The sequence shown here is derived from an EMBL/GenBank/DDBJ whole genome shotgun (WGS) entry which is preliminary data.</text>
</comment>